<feature type="coiled-coil region" evidence="1">
    <location>
        <begin position="148"/>
        <end position="175"/>
    </location>
</feature>
<sequence>MARGSARPCRACHVWACALMMKGGVARGGIMPSLFSRGALPSASRAHLPILRAEMTPRRALRRVMLESLRHLSANVSGVLVGDDPECVHQARVALRRLRAAGQAFRPLIRGKGWRSVMAEARRLASVLGQLRDLDVLLLETLPQTGLADNGNRKAASLRRELERLRESARAQARAALCSPAFAAWCLSLLERMNQPSKARDGELGRRSGFAARSLSRSWRGVGGLAERWNELDADERHELRKRAKKLRYSVEFFSSLYPRKQVRRYLAPLLQAQQMLGEINDSRAASVLLRRCSENRPGLAAEAERLCRELARQGPFDGAGMAGALQALREAHPFWR</sequence>
<dbReference type="PANTHER" id="PTHR39339">
    <property type="entry name" value="SLR1444 PROTEIN"/>
    <property type="match status" value="1"/>
</dbReference>
<dbReference type="EMBL" id="PQWB01000030">
    <property type="protein sequence ID" value="POZ62396.1"/>
    <property type="molecule type" value="Genomic_DNA"/>
</dbReference>
<dbReference type="Gene3D" id="1.40.20.10">
    <property type="entry name" value="CHAD domain"/>
    <property type="match status" value="1"/>
</dbReference>
<reference evidence="4" key="1">
    <citation type="submission" date="2018-02" db="EMBL/GenBank/DDBJ databases">
        <authorList>
            <person name="O'Hara-Hanley K."/>
            <person name="Soby S."/>
        </authorList>
    </citation>
    <scope>NUCLEOTIDE SEQUENCE [LARGE SCALE GENOMIC DNA]</scope>
    <source>
        <strain evidence="4">MWU14-2602</strain>
    </source>
</reference>
<dbReference type="Proteomes" id="UP000237082">
    <property type="component" value="Unassembled WGS sequence"/>
</dbReference>
<dbReference type="AlphaFoldDB" id="A0A2S5DH31"/>
<proteinExistence type="predicted"/>
<keyword evidence="1" id="KW-0175">Coiled coil</keyword>
<feature type="domain" description="CHAD" evidence="2">
    <location>
        <begin position="54"/>
        <end position="337"/>
    </location>
</feature>
<accession>A0A2S5DH31</accession>
<evidence type="ECO:0000313" key="4">
    <source>
        <dbReference type="Proteomes" id="UP000237082"/>
    </source>
</evidence>
<evidence type="ECO:0000256" key="1">
    <source>
        <dbReference type="SAM" id="Coils"/>
    </source>
</evidence>
<organism evidence="3 4">
    <name type="scientific">Chromobacterium alticapitis</name>
    <dbReference type="NCBI Taxonomy" id="2073169"/>
    <lineage>
        <taxon>Bacteria</taxon>
        <taxon>Pseudomonadati</taxon>
        <taxon>Pseudomonadota</taxon>
        <taxon>Betaproteobacteria</taxon>
        <taxon>Neisseriales</taxon>
        <taxon>Chromobacteriaceae</taxon>
        <taxon>Chromobacterium</taxon>
    </lineage>
</organism>
<dbReference type="PANTHER" id="PTHR39339:SF1">
    <property type="entry name" value="CHAD DOMAIN-CONTAINING PROTEIN"/>
    <property type="match status" value="1"/>
</dbReference>
<gene>
    <name evidence="3" type="ORF">C2I19_08560</name>
</gene>
<evidence type="ECO:0000259" key="2">
    <source>
        <dbReference type="PROSITE" id="PS51708"/>
    </source>
</evidence>
<name>A0A2S5DH31_9NEIS</name>
<dbReference type="Pfam" id="PF05235">
    <property type="entry name" value="CHAD"/>
    <property type="match status" value="1"/>
</dbReference>
<dbReference type="InterPro" id="IPR038186">
    <property type="entry name" value="CHAD_dom_sf"/>
</dbReference>
<dbReference type="PROSITE" id="PS51708">
    <property type="entry name" value="CHAD"/>
    <property type="match status" value="1"/>
</dbReference>
<dbReference type="SMART" id="SM00880">
    <property type="entry name" value="CHAD"/>
    <property type="match status" value="1"/>
</dbReference>
<dbReference type="InterPro" id="IPR007899">
    <property type="entry name" value="CHAD_dom"/>
</dbReference>
<evidence type="ECO:0000313" key="3">
    <source>
        <dbReference type="EMBL" id="POZ62396.1"/>
    </source>
</evidence>
<comment type="caution">
    <text evidence="3">The sequence shown here is derived from an EMBL/GenBank/DDBJ whole genome shotgun (WGS) entry which is preliminary data.</text>
</comment>
<keyword evidence="4" id="KW-1185">Reference proteome</keyword>
<protein>
    <recommendedName>
        <fullName evidence="2">CHAD domain-containing protein</fullName>
    </recommendedName>
</protein>